<reference evidence="2 3" key="1">
    <citation type="journal article" date="2023" name="Front. Microbiol.">
        <title>Genomic analyses of Burkholderia respiratory isolates indicates two evolutionarily distinct B. anthina clades.</title>
        <authorList>
            <person name="Pham A."/>
            <person name="Volmer J.G."/>
            <person name="Chambers D.C."/>
            <person name="Smith D.J."/>
            <person name="Reid D.W."/>
            <person name="Burr L."/>
            <person name="Wells T.J."/>
        </authorList>
    </citation>
    <scope>NUCLEOTIDE SEQUENCE [LARGE SCALE GENOMIC DNA]</scope>
    <source>
        <strain evidence="2 3">BCCIQ07A</strain>
    </source>
</reference>
<evidence type="ECO:0000313" key="2">
    <source>
        <dbReference type="EMBL" id="MEB2578097.1"/>
    </source>
</evidence>
<evidence type="ECO:0008006" key="4">
    <source>
        <dbReference type="Google" id="ProtNLM"/>
    </source>
</evidence>
<sequence length="63" mass="6900">MTRQQQQPDKQDGDAKPAQKPDDGQSTFETDISETGEDGTTVRQAEVREDDLSEVKPPSGPAR</sequence>
<evidence type="ECO:0000313" key="3">
    <source>
        <dbReference type="Proteomes" id="UP001304467"/>
    </source>
</evidence>
<organism evidence="2 3">
    <name type="scientific">Burkholderia anthinoferrum</name>
    <dbReference type="NCBI Taxonomy" id="3090833"/>
    <lineage>
        <taxon>Bacteria</taxon>
        <taxon>Pseudomonadati</taxon>
        <taxon>Pseudomonadota</taxon>
        <taxon>Betaproteobacteria</taxon>
        <taxon>Burkholderiales</taxon>
        <taxon>Burkholderiaceae</taxon>
        <taxon>Burkholderia</taxon>
    </lineage>
</organism>
<protein>
    <recommendedName>
        <fullName evidence="4">Multidrug transporter</fullName>
    </recommendedName>
</protein>
<proteinExistence type="predicted"/>
<comment type="caution">
    <text evidence="2">The sequence shown here is derived from an EMBL/GenBank/DDBJ whole genome shotgun (WGS) entry which is preliminary data.</text>
</comment>
<keyword evidence="3" id="KW-1185">Reference proteome</keyword>
<accession>A0ABU5WI58</accession>
<name>A0ABU5WI58_9BURK</name>
<dbReference type="Proteomes" id="UP001304467">
    <property type="component" value="Unassembled WGS sequence"/>
</dbReference>
<dbReference type="EMBL" id="JAWRLE010000004">
    <property type="protein sequence ID" value="MEB2578097.1"/>
    <property type="molecule type" value="Genomic_DNA"/>
</dbReference>
<evidence type="ECO:0000256" key="1">
    <source>
        <dbReference type="SAM" id="MobiDB-lite"/>
    </source>
</evidence>
<dbReference type="RefSeq" id="WP_059577987.1">
    <property type="nucleotide sequence ID" value="NZ_JAWRKY010000002.1"/>
</dbReference>
<feature type="region of interest" description="Disordered" evidence="1">
    <location>
        <begin position="1"/>
        <end position="63"/>
    </location>
</feature>
<gene>
    <name evidence="2" type="ORF">SB593_03840</name>
</gene>
<feature type="compositionally biased region" description="Basic and acidic residues" evidence="1">
    <location>
        <begin position="9"/>
        <end position="23"/>
    </location>
</feature>